<dbReference type="Gene3D" id="1.10.357.10">
    <property type="entry name" value="Tetracycline Repressor, domain 2"/>
    <property type="match status" value="1"/>
</dbReference>
<dbReference type="EMBL" id="RXNU01000002">
    <property type="protein sequence ID" value="RTR40115.1"/>
    <property type="molecule type" value="Genomic_DNA"/>
</dbReference>
<dbReference type="AlphaFoldDB" id="A0A431WXJ0"/>
<comment type="caution">
    <text evidence="1">The sequence shown here is derived from an EMBL/GenBank/DDBJ whole genome shotgun (WGS) entry which is preliminary data.</text>
</comment>
<proteinExistence type="predicted"/>
<dbReference type="SUPFAM" id="SSF46689">
    <property type="entry name" value="Homeodomain-like"/>
    <property type="match status" value="1"/>
</dbReference>
<reference evidence="1 2" key="1">
    <citation type="submission" date="2018-12" db="EMBL/GenBank/DDBJ databases">
        <authorList>
            <person name="Yu L."/>
        </authorList>
    </citation>
    <scope>NUCLEOTIDE SEQUENCE [LARGE SCALE GENOMIC DNA]</scope>
    <source>
        <strain evidence="1 2">HAW-EB2</strain>
    </source>
</reference>
<dbReference type="RefSeq" id="WP_126519185.1">
    <property type="nucleotide sequence ID" value="NZ_RXNU01000002.1"/>
</dbReference>
<dbReference type="OrthoDB" id="5816932at2"/>
<keyword evidence="2" id="KW-1185">Reference proteome</keyword>
<dbReference type="InterPro" id="IPR009057">
    <property type="entry name" value="Homeodomain-like_sf"/>
</dbReference>
<evidence type="ECO:0000313" key="2">
    <source>
        <dbReference type="Proteomes" id="UP000267448"/>
    </source>
</evidence>
<protein>
    <submittedName>
        <fullName evidence="1">TetR/AcrR family transcriptional regulator</fullName>
    </submittedName>
</protein>
<name>A0A431WXJ0_9GAMM</name>
<accession>A0A431WXJ0</accession>
<dbReference type="Pfam" id="PF18285">
    <property type="entry name" value="LuxT_C"/>
    <property type="match status" value="1"/>
</dbReference>
<dbReference type="Proteomes" id="UP000267448">
    <property type="component" value="Unassembled WGS sequence"/>
</dbReference>
<sequence length="159" mass="17377">MAKRSKVQTEQTINQILDEALNQILTLGYEPMSYTTLSDATGISRTGISHHFPRKVDFLTRLDPNIARLFIRGLDFSGLTQLEQSWMAALAQPTHAAILRLFFSLCGYSGNEVTLFRAVSQTRETAMSELGDEGGKLVSDLLGRSAVALLAQTAEAEAA</sequence>
<organism evidence="1 2">
    <name type="scientific">Shewanella canadensis</name>
    <dbReference type="NCBI Taxonomy" id="271096"/>
    <lineage>
        <taxon>Bacteria</taxon>
        <taxon>Pseudomonadati</taxon>
        <taxon>Pseudomonadota</taxon>
        <taxon>Gammaproteobacteria</taxon>
        <taxon>Alteromonadales</taxon>
        <taxon>Shewanellaceae</taxon>
        <taxon>Shewanella</taxon>
    </lineage>
</organism>
<gene>
    <name evidence="1" type="ORF">EKG38_05145</name>
</gene>
<evidence type="ECO:0000313" key="1">
    <source>
        <dbReference type="EMBL" id="RTR40115.1"/>
    </source>
</evidence>